<dbReference type="Proteomes" id="UP001206128">
    <property type="component" value="Unassembled WGS sequence"/>
</dbReference>
<feature type="region of interest" description="Disordered" evidence="1">
    <location>
        <begin position="1"/>
        <end position="38"/>
    </location>
</feature>
<sequence length="273" mass="28732">MSTTTPETAPAEGTGGRAQVAAGDQPDPAALPLTGERTVPGIPEENYWFRRHEAAYLALLPHCRDARVVEAGCGEGYGAALIAETAAVVLALDYDELTATHVARRYPGVRVVRGNLAALPVGSASADVVANLQVIEHLWDQEGFLVECRRVLRPGGRLLLTTPNRLTFSPGRDTPLNPFHTRELAPAELAELLVAAGFTVELLAGLRHGPRLAELDAAVGGSIIDAQIEVALSGQPWPADLLAAVTSVTSADFEISTEDLAGCLDLVAVAVRP</sequence>
<dbReference type="GO" id="GO:0008757">
    <property type="term" value="F:S-adenosylmethionine-dependent methyltransferase activity"/>
    <property type="evidence" value="ECO:0007669"/>
    <property type="project" value="InterPro"/>
</dbReference>
<dbReference type="PANTHER" id="PTHR43861">
    <property type="entry name" value="TRANS-ACONITATE 2-METHYLTRANSFERASE-RELATED"/>
    <property type="match status" value="1"/>
</dbReference>
<name>A0AAE3GF06_9PSEU</name>
<dbReference type="EMBL" id="JAMTCK010000008">
    <property type="protein sequence ID" value="MCP2167042.1"/>
    <property type="molecule type" value="Genomic_DNA"/>
</dbReference>
<reference evidence="3" key="1">
    <citation type="submission" date="2022-06" db="EMBL/GenBank/DDBJ databases">
        <title>Genomic Encyclopedia of Archaeal and Bacterial Type Strains, Phase II (KMG-II): from individual species to whole genera.</title>
        <authorList>
            <person name="Goeker M."/>
        </authorList>
    </citation>
    <scope>NUCLEOTIDE SEQUENCE</scope>
    <source>
        <strain evidence="3">DSM 43935</strain>
    </source>
</reference>
<evidence type="ECO:0000256" key="1">
    <source>
        <dbReference type="SAM" id="MobiDB-lite"/>
    </source>
</evidence>
<dbReference type="RefSeq" id="WP_407649619.1">
    <property type="nucleotide sequence ID" value="NZ_JAMTCK010000008.1"/>
</dbReference>
<dbReference type="SUPFAM" id="SSF53335">
    <property type="entry name" value="S-adenosyl-L-methionine-dependent methyltransferases"/>
    <property type="match status" value="1"/>
</dbReference>
<feature type="domain" description="Methyltransferase type 11" evidence="2">
    <location>
        <begin position="70"/>
        <end position="159"/>
    </location>
</feature>
<keyword evidence="3" id="KW-0489">Methyltransferase</keyword>
<keyword evidence="4" id="KW-1185">Reference proteome</keyword>
<proteinExistence type="predicted"/>
<dbReference type="Pfam" id="PF08241">
    <property type="entry name" value="Methyltransf_11"/>
    <property type="match status" value="1"/>
</dbReference>
<dbReference type="GO" id="GO:0032259">
    <property type="term" value="P:methylation"/>
    <property type="evidence" value="ECO:0007669"/>
    <property type="project" value="UniProtKB-KW"/>
</dbReference>
<accession>A0AAE3GF06</accession>
<dbReference type="CDD" id="cd02440">
    <property type="entry name" value="AdoMet_MTases"/>
    <property type="match status" value="1"/>
</dbReference>
<protein>
    <submittedName>
        <fullName evidence="3">Methyltransferase domain-containing protein</fullName>
    </submittedName>
</protein>
<comment type="caution">
    <text evidence="3">The sequence shown here is derived from an EMBL/GenBank/DDBJ whole genome shotgun (WGS) entry which is preliminary data.</text>
</comment>
<dbReference type="InterPro" id="IPR029063">
    <property type="entry name" value="SAM-dependent_MTases_sf"/>
</dbReference>
<gene>
    <name evidence="3" type="ORF">LX83_003914</name>
</gene>
<dbReference type="AlphaFoldDB" id="A0AAE3GF06"/>
<organism evidence="3 4">
    <name type="scientific">Goodfellowiella coeruleoviolacea</name>
    <dbReference type="NCBI Taxonomy" id="334858"/>
    <lineage>
        <taxon>Bacteria</taxon>
        <taxon>Bacillati</taxon>
        <taxon>Actinomycetota</taxon>
        <taxon>Actinomycetes</taxon>
        <taxon>Pseudonocardiales</taxon>
        <taxon>Pseudonocardiaceae</taxon>
        <taxon>Goodfellowiella</taxon>
    </lineage>
</organism>
<keyword evidence="3" id="KW-0808">Transferase</keyword>
<dbReference type="Gene3D" id="3.40.50.150">
    <property type="entry name" value="Vaccinia Virus protein VP39"/>
    <property type="match status" value="1"/>
</dbReference>
<evidence type="ECO:0000259" key="2">
    <source>
        <dbReference type="Pfam" id="PF08241"/>
    </source>
</evidence>
<evidence type="ECO:0000313" key="4">
    <source>
        <dbReference type="Proteomes" id="UP001206128"/>
    </source>
</evidence>
<feature type="compositionally biased region" description="Low complexity" evidence="1">
    <location>
        <begin position="1"/>
        <end position="12"/>
    </location>
</feature>
<evidence type="ECO:0000313" key="3">
    <source>
        <dbReference type="EMBL" id="MCP2167042.1"/>
    </source>
</evidence>
<dbReference type="InterPro" id="IPR013216">
    <property type="entry name" value="Methyltransf_11"/>
</dbReference>